<dbReference type="AlphaFoldDB" id="A0A0F9EWZ4"/>
<evidence type="ECO:0008006" key="2">
    <source>
        <dbReference type="Google" id="ProtNLM"/>
    </source>
</evidence>
<protein>
    <recommendedName>
        <fullName evidence="2">Large polyvalent protein associated domain-containing protein</fullName>
    </recommendedName>
</protein>
<organism evidence="1">
    <name type="scientific">marine sediment metagenome</name>
    <dbReference type="NCBI Taxonomy" id="412755"/>
    <lineage>
        <taxon>unclassified sequences</taxon>
        <taxon>metagenomes</taxon>
        <taxon>ecological metagenomes</taxon>
    </lineage>
</organism>
<dbReference type="EMBL" id="LAZR01032946">
    <property type="protein sequence ID" value="KKL49475.1"/>
    <property type="molecule type" value="Genomic_DNA"/>
</dbReference>
<comment type="caution">
    <text evidence="1">The sequence shown here is derived from an EMBL/GenBank/DDBJ whole genome shotgun (WGS) entry which is preliminary data.</text>
</comment>
<evidence type="ECO:0000313" key="1">
    <source>
        <dbReference type="EMBL" id="KKL49475.1"/>
    </source>
</evidence>
<sequence>SIQEMLLGDLAEDAGVLAENVEPFYHAGMAEKWFDRLFLVKSGPVKRSRIAFTGAGNGLRFGMFRHWLDHWTKVGTEISPERLDKLGTLLNALTGRASIPNKGLFEILQATWWSPQYRLSGPQVVGTMLKHGIGALPRPGGKLVASADPQIARIAAENFFSFVTGGIGILTLLKTSGLADVEIDPRSSDFGKIKLGPTRINFWGTSQLLVRTIAQMMTQTRIDPQLGPQAQNPFGALKRYWQSGASPEFSIITDVLTGETYLGQTMRPSERRGVSYGDIFKRELAPWETEGGQRIMPLALLDIKDAIETDALRGGLISGMGMVGLGVQSYEPRAAQEIQNIPEFRHLTVPQIQKLKEFYKEVDDLINRAADQGLDVKPAKAIVALGTAQGRSESYIKLALLLRAGTTSRKEARNPEYLRFLLEHHDEIREDKPDLVDSKEIRMLLHEVKEKELAGIP</sequence>
<gene>
    <name evidence="1" type="ORF">LCGC14_2315160</name>
</gene>
<name>A0A0F9EWZ4_9ZZZZ</name>
<feature type="non-terminal residue" evidence="1">
    <location>
        <position position="1"/>
    </location>
</feature>
<accession>A0A0F9EWZ4</accession>
<reference evidence="1" key="1">
    <citation type="journal article" date="2015" name="Nature">
        <title>Complex archaea that bridge the gap between prokaryotes and eukaryotes.</title>
        <authorList>
            <person name="Spang A."/>
            <person name="Saw J.H."/>
            <person name="Jorgensen S.L."/>
            <person name="Zaremba-Niedzwiedzka K."/>
            <person name="Martijn J."/>
            <person name="Lind A.E."/>
            <person name="van Eijk R."/>
            <person name="Schleper C."/>
            <person name="Guy L."/>
            <person name="Ettema T.J."/>
        </authorList>
    </citation>
    <scope>NUCLEOTIDE SEQUENCE</scope>
</reference>
<proteinExistence type="predicted"/>